<dbReference type="Pfam" id="PF00557">
    <property type="entry name" value="Peptidase_M24"/>
    <property type="match status" value="1"/>
</dbReference>
<evidence type="ECO:0000259" key="5">
    <source>
        <dbReference type="Pfam" id="PF01321"/>
    </source>
</evidence>
<dbReference type="RefSeq" id="WP_132014058.1">
    <property type="nucleotide sequence ID" value="NZ_SLUN01000009.1"/>
</dbReference>
<accession>A0A4R1RW35</accession>
<sequence>MSRLQKIRQSLAAQPVDGLLVTHPENLRYLSGFSGGEGALLIGADAALLVTDFRYWDQVALEVTEFELWKQGPKLWQSVGEAIQKLGWSRVGFEAGALNYADYASLGTILQGIELIPTTRLIEEIRVVKDEHEIELLAEAERITDHALAATLERIRPGVQEREIALEFDYQLRLNGAEGSSFSTIVVSGWRAALPHGAPSNKEVAVGELLTIDGGALYQGYHADMTRTVAIGKADAKQREIYQIVLEAQNAALDYLKAGLPGRAVDKVARDIIAAHGYAERFGHGLGHCVGLNIHENPRLSPSEPGNIPAGAVVTVEPGIYLPDWGGVRIEDLMVVGEDGIRNLTGSPKQELMEIG</sequence>
<keyword evidence="6" id="KW-0645">Protease</keyword>
<dbReference type="InterPro" id="IPR029149">
    <property type="entry name" value="Creatin/AminoP/Spt16_N"/>
</dbReference>
<feature type="domain" description="Creatinase N-terminal" evidence="5">
    <location>
        <begin position="3"/>
        <end position="128"/>
    </location>
</feature>
<dbReference type="InterPro" id="IPR001131">
    <property type="entry name" value="Peptidase_M24B_aminopep-P_CS"/>
</dbReference>
<evidence type="ECO:0000313" key="6">
    <source>
        <dbReference type="EMBL" id="TCL70786.1"/>
    </source>
</evidence>
<evidence type="ECO:0000259" key="4">
    <source>
        <dbReference type="Pfam" id="PF00557"/>
    </source>
</evidence>
<dbReference type="InterPro" id="IPR050659">
    <property type="entry name" value="Peptidase_M24B"/>
</dbReference>
<dbReference type="Gene3D" id="3.90.230.10">
    <property type="entry name" value="Creatinase/methionine aminopeptidase superfamily"/>
    <property type="match status" value="1"/>
</dbReference>
<keyword evidence="7" id="KW-1185">Reference proteome</keyword>
<dbReference type="SUPFAM" id="SSF55920">
    <property type="entry name" value="Creatinase/aminopeptidase"/>
    <property type="match status" value="1"/>
</dbReference>
<dbReference type="InterPro" id="IPR000994">
    <property type="entry name" value="Pept_M24"/>
</dbReference>
<evidence type="ECO:0000256" key="3">
    <source>
        <dbReference type="RuleBase" id="RU000590"/>
    </source>
</evidence>
<dbReference type="PANTHER" id="PTHR46112">
    <property type="entry name" value="AMINOPEPTIDASE"/>
    <property type="match status" value="1"/>
</dbReference>
<dbReference type="InterPro" id="IPR036005">
    <property type="entry name" value="Creatinase/aminopeptidase-like"/>
</dbReference>
<keyword evidence="1 3" id="KW-0479">Metal-binding</keyword>
<keyword evidence="2" id="KW-0378">Hydrolase</keyword>
<evidence type="ECO:0000256" key="1">
    <source>
        <dbReference type="ARBA" id="ARBA00022723"/>
    </source>
</evidence>
<evidence type="ECO:0000256" key="2">
    <source>
        <dbReference type="ARBA" id="ARBA00022801"/>
    </source>
</evidence>
<keyword evidence="6" id="KW-0031">Aminopeptidase</keyword>
<feature type="domain" description="Peptidase M24" evidence="4">
    <location>
        <begin position="136"/>
        <end position="338"/>
    </location>
</feature>
<organism evidence="6 7">
    <name type="scientific">Hydrogenispora ethanolica</name>
    <dbReference type="NCBI Taxonomy" id="1082276"/>
    <lineage>
        <taxon>Bacteria</taxon>
        <taxon>Bacillati</taxon>
        <taxon>Bacillota</taxon>
        <taxon>Hydrogenispora</taxon>
    </lineage>
</organism>
<evidence type="ECO:0000313" key="7">
    <source>
        <dbReference type="Proteomes" id="UP000295008"/>
    </source>
</evidence>
<dbReference type="GO" id="GO:0004177">
    <property type="term" value="F:aminopeptidase activity"/>
    <property type="evidence" value="ECO:0007669"/>
    <property type="project" value="UniProtKB-KW"/>
</dbReference>
<dbReference type="Proteomes" id="UP000295008">
    <property type="component" value="Unassembled WGS sequence"/>
</dbReference>
<name>A0A4R1RW35_HYDET</name>
<dbReference type="OrthoDB" id="9806388at2"/>
<dbReference type="Gene3D" id="3.40.350.10">
    <property type="entry name" value="Creatinase/prolidase N-terminal domain"/>
    <property type="match status" value="1"/>
</dbReference>
<dbReference type="InterPro" id="IPR000587">
    <property type="entry name" value="Creatinase_N"/>
</dbReference>
<dbReference type="PANTHER" id="PTHR46112:SF8">
    <property type="entry name" value="CYTOPLASMIC PEPTIDASE PEPQ-RELATED"/>
    <property type="match status" value="1"/>
</dbReference>
<dbReference type="AlphaFoldDB" id="A0A4R1RW35"/>
<gene>
    <name evidence="6" type="ORF">EDC14_1009104</name>
</gene>
<dbReference type="PROSITE" id="PS00491">
    <property type="entry name" value="PROLINE_PEPTIDASE"/>
    <property type="match status" value="1"/>
</dbReference>
<dbReference type="EMBL" id="SLUN01000009">
    <property type="protein sequence ID" value="TCL70786.1"/>
    <property type="molecule type" value="Genomic_DNA"/>
</dbReference>
<protein>
    <submittedName>
        <fullName evidence="6">Xaa-Pro aminopeptidase/Xaa-Pro dipeptidase</fullName>
    </submittedName>
</protein>
<dbReference type="SUPFAM" id="SSF53092">
    <property type="entry name" value="Creatinase/prolidase N-terminal domain"/>
    <property type="match status" value="1"/>
</dbReference>
<comment type="caution">
    <text evidence="6">The sequence shown here is derived from an EMBL/GenBank/DDBJ whole genome shotgun (WGS) entry which is preliminary data.</text>
</comment>
<dbReference type="Pfam" id="PF01321">
    <property type="entry name" value="Creatinase_N"/>
    <property type="match status" value="1"/>
</dbReference>
<dbReference type="GO" id="GO:0046872">
    <property type="term" value="F:metal ion binding"/>
    <property type="evidence" value="ECO:0007669"/>
    <property type="project" value="UniProtKB-KW"/>
</dbReference>
<dbReference type="CDD" id="cd01092">
    <property type="entry name" value="APP-like"/>
    <property type="match status" value="1"/>
</dbReference>
<proteinExistence type="inferred from homology"/>
<comment type="similarity">
    <text evidence="3">Belongs to the peptidase M24B family.</text>
</comment>
<reference evidence="6 7" key="1">
    <citation type="submission" date="2019-03" db="EMBL/GenBank/DDBJ databases">
        <title>Genomic Encyclopedia of Type Strains, Phase IV (KMG-IV): sequencing the most valuable type-strain genomes for metagenomic binning, comparative biology and taxonomic classification.</title>
        <authorList>
            <person name="Goeker M."/>
        </authorList>
    </citation>
    <scope>NUCLEOTIDE SEQUENCE [LARGE SCALE GENOMIC DNA]</scope>
    <source>
        <strain evidence="6 7">LX-B</strain>
    </source>
</reference>